<dbReference type="Proteomes" id="UP000287651">
    <property type="component" value="Unassembled WGS sequence"/>
</dbReference>
<sequence length="165" mass="18774">MASEEAINAKFEAFESRMEEKIRSLFTEFSIGRPSSRGNHNKEKLHINEMVLKIVVTSSLIQTIYTLRLASLDGKKETRLNGSRARSTIFYSIKSLTLHGWRLLPSTSMETLFSGSIGLSTPMEVSLSSDSRTTKLLRTNRFRQHRRTIGEDSINLNNIRIPNKV</sequence>
<accession>A0A427AVP7</accession>
<gene>
    <name evidence="1" type="ORF">B296_00013097</name>
</gene>
<protein>
    <submittedName>
        <fullName evidence="1">Uncharacterized protein</fullName>
    </submittedName>
</protein>
<name>A0A427AVP7_ENSVE</name>
<dbReference type="AlphaFoldDB" id="A0A427AVP7"/>
<reference evidence="1 2" key="1">
    <citation type="journal article" date="2014" name="Agronomy (Basel)">
        <title>A Draft Genome Sequence for Ensete ventricosum, the Drought-Tolerant Tree Against Hunger.</title>
        <authorList>
            <person name="Harrison J."/>
            <person name="Moore K.A."/>
            <person name="Paszkiewicz K."/>
            <person name="Jones T."/>
            <person name="Grant M."/>
            <person name="Ambacheew D."/>
            <person name="Muzemil S."/>
            <person name="Studholme D.J."/>
        </authorList>
    </citation>
    <scope>NUCLEOTIDE SEQUENCE [LARGE SCALE GENOMIC DNA]</scope>
</reference>
<organism evidence="1 2">
    <name type="scientific">Ensete ventricosum</name>
    <name type="common">Abyssinian banana</name>
    <name type="synonym">Musa ensete</name>
    <dbReference type="NCBI Taxonomy" id="4639"/>
    <lineage>
        <taxon>Eukaryota</taxon>
        <taxon>Viridiplantae</taxon>
        <taxon>Streptophyta</taxon>
        <taxon>Embryophyta</taxon>
        <taxon>Tracheophyta</taxon>
        <taxon>Spermatophyta</taxon>
        <taxon>Magnoliopsida</taxon>
        <taxon>Liliopsida</taxon>
        <taxon>Zingiberales</taxon>
        <taxon>Musaceae</taxon>
        <taxon>Ensete</taxon>
    </lineage>
</organism>
<comment type="caution">
    <text evidence="1">The sequence shown here is derived from an EMBL/GenBank/DDBJ whole genome shotgun (WGS) entry which is preliminary data.</text>
</comment>
<dbReference type="EMBL" id="AMZH03001172">
    <property type="protein sequence ID" value="RRT80330.1"/>
    <property type="molecule type" value="Genomic_DNA"/>
</dbReference>
<evidence type="ECO:0000313" key="1">
    <source>
        <dbReference type="EMBL" id="RRT80330.1"/>
    </source>
</evidence>
<proteinExistence type="predicted"/>
<evidence type="ECO:0000313" key="2">
    <source>
        <dbReference type="Proteomes" id="UP000287651"/>
    </source>
</evidence>